<dbReference type="AlphaFoldDB" id="A0A8S1RTS5"/>
<dbReference type="EMBL" id="CAJJDN010000249">
    <property type="protein sequence ID" value="CAD8129894.1"/>
    <property type="molecule type" value="Genomic_DNA"/>
</dbReference>
<keyword evidence="1" id="KW-0812">Transmembrane</keyword>
<feature type="transmembrane region" description="Helical" evidence="1">
    <location>
        <begin position="336"/>
        <end position="353"/>
    </location>
</feature>
<comment type="caution">
    <text evidence="2">The sequence shown here is derived from an EMBL/GenBank/DDBJ whole genome shotgun (WGS) entry which is preliminary data.</text>
</comment>
<dbReference type="Proteomes" id="UP000692954">
    <property type="component" value="Unassembled WGS sequence"/>
</dbReference>
<name>A0A8S1RTS5_9CILI</name>
<evidence type="ECO:0000313" key="2">
    <source>
        <dbReference type="EMBL" id="CAD8129894.1"/>
    </source>
</evidence>
<organism evidence="2 3">
    <name type="scientific">Paramecium sonneborni</name>
    <dbReference type="NCBI Taxonomy" id="65129"/>
    <lineage>
        <taxon>Eukaryota</taxon>
        <taxon>Sar</taxon>
        <taxon>Alveolata</taxon>
        <taxon>Ciliophora</taxon>
        <taxon>Intramacronucleata</taxon>
        <taxon>Oligohymenophorea</taxon>
        <taxon>Peniculida</taxon>
        <taxon>Parameciidae</taxon>
        <taxon>Paramecium</taxon>
    </lineage>
</organism>
<feature type="transmembrane region" description="Helical" evidence="1">
    <location>
        <begin position="365"/>
        <end position="384"/>
    </location>
</feature>
<evidence type="ECO:0000256" key="1">
    <source>
        <dbReference type="SAM" id="Phobius"/>
    </source>
</evidence>
<feature type="transmembrane region" description="Helical" evidence="1">
    <location>
        <begin position="421"/>
        <end position="439"/>
    </location>
</feature>
<evidence type="ECO:0000313" key="3">
    <source>
        <dbReference type="Proteomes" id="UP000692954"/>
    </source>
</evidence>
<gene>
    <name evidence="2" type="ORF">PSON_ATCC_30995.1.T2490015</name>
</gene>
<sequence length="443" mass="51979">MLKPHQVLLHEFTELILNQRVEQKPSSLRHSNIKGIWVHENQELRLQKKWNIKILIEVWVLEVIITSKQFKMIDQEFKKTQRLALIKEYFRNIGKSSTFLRNPILQQEHEDAYNIQNGSILSHFQTINCSSKNVAYLYIQVHYQKEIIFSPQPRIAQKPIIQREKFKIAFIKKLKLLLKLQRLLNTLIQQIKPQNAIYLYIQIYQQLNDLRSHLQYSKMFFIQACILFGQPDKLTKGFDPDGIACGADFGSREYPYIYFSNPTPTTLHQSLYVKSCPKPDHKNGMHNKINFLNHFTFLYKGNICMPRNLAYYLAIKEKANPPARLTNTSDIYQNKWRLLIFIFLAGISSKLLLTQLKANTQYRVWALNLGLFIFVASLGVIFASQMRDAIANSSDTSSISSFQVDEEYILKMTNISDPSKLAILSFIYYYTNLLWRVFFIQQL</sequence>
<evidence type="ECO:0008006" key="4">
    <source>
        <dbReference type="Google" id="ProtNLM"/>
    </source>
</evidence>
<keyword evidence="1" id="KW-0472">Membrane</keyword>
<reference evidence="2" key="1">
    <citation type="submission" date="2021-01" db="EMBL/GenBank/DDBJ databases">
        <authorList>
            <consortium name="Genoscope - CEA"/>
            <person name="William W."/>
        </authorList>
    </citation>
    <scope>NUCLEOTIDE SEQUENCE</scope>
</reference>
<keyword evidence="3" id="KW-1185">Reference proteome</keyword>
<accession>A0A8S1RTS5</accession>
<dbReference type="OrthoDB" id="293653at2759"/>
<protein>
    <recommendedName>
        <fullName evidence="4">Transmembrane protein</fullName>
    </recommendedName>
</protein>
<keyword evidence="1" id="KW-1133">Transmembrane helix</keyword>
<proteinExistence type="predicted"/>